<keyword evidence="1" id="KW-1133">Transmembrane helix</keyword>
<proteinExistence type="predicted"/>
<protein>
    <submittedName>
        <fullName evidence="3">Unannotated protein</fullName>
    </submittedName>
</protein>
<dbReference type="PANTHER" id="PTHR34475:SF1">
    <property type="entry name" value="CYTOSKELETON PROTEIN RODZ"/>
    <property type="match status" value="1"/>
</dbReference>
<keyword evidence="1" id="KW-0472">Membrane</keyword>
<gene>
    <name evidence="4" type="ORF">UFOPK3797_00156</name>
    <name evidence="3" type="ORF">UFOPK4028_00568</name>
</gene>
<name>A0A6J5Z0U0_9ZZZZ</name>
<reference evidence="3" key="1">
    <citation type="submission" date="2020-05" db="EMBL/GenBank/DDBJ databases">
        <authorList>
            <person name="Chiriac C."/>
            <person name="Salcher M."/>
            <person name="Ghai R."/>
            <person name="Kavagutti S V."/>
        </authorList>
    </citation>
    <scope>NUCLEOTIDE SEQUENCE</scope>
</reference>
<dbReference type="Pfam" id="PF13464">
    <property type="entry name" value="RodZ_C"/>
    <property type="match status" value="1"/>
</dbReference>
<dbReference type="PANTHER" id="PTHR34475">
    <property type="match status" value="1"/>
</dbReference>
<feature type="domain" description="Cytoskeleton protein RodZ-like C-terminal" evidence="2">
    <location>
        <begin position="165"/>
        <end position="230"/>
    </location>
</feature>
<dbReference type="GO" id="GO:0003677">
    <property type="term" value="F:DNA binding"/>
    <property type="evidence" value="ECO:0007669"/>
    <property type="project" value="InterPro"/>
</dbReference>
<evidence type="ECO:0000313" key="3">
    <source>
        <dbReference type="EMBL" id="CAB4336355.1"/>
    </source>
</evidence>
<dbReference type="InterPro" id="IPR050400">
    <property type="entry name" value="Bact_Cytoskel_RodZ"/>
</dbReference>
<dbReference type="InterPro" id="IPR010982">
    <property type="entry name" value="Lambda_DNA-bd_dom_sf"/>
</dbReference>
<evidence type="ECO:0000256" key="1">
    <source>
        <dbReference type="SAM" id="Phobius"/>
    </source>
</evidence>
<accession>A0A6J5Z0U0</accession>
<dbReference type="Gene3D" id="1.10.260.40">
    <property type="entry name" value="lambda repressor-like DNA-binding domains"/>
    <property type="match status" value="1"/>
</dbReference>
<dbReference type="AlphaFoldDB" id="A0A6J5Z0U0"/>
<organism evidence="3">
    <name type="scientific">freshwater metagenome</name>
    <dbReference type="NCBI Taxonomy" id="449393"/>
    <lineage>
        <taxon>unclassified sequences</taxon>
        <taxon>metagenomes</taxon>
        <taxon>ecological metagenomes</taxon>
    </lineage>
</organism>
<feature type="transmembrane region" description="Helical" evidence="1">
    <location>
        <begin position="103"/>
        <end position="124"/>
    </location>
</feature>
<evidence type="ECO:0000313" key="4">
    <source>
        <dbReference type="EMBL" id="CAB4945077.1"/>
    </source>
</evidence>
<dbReference type="InterPro" id="IPR025194">
    <property type="entry name" value="RodZ-like_C"/>
</dbReference>
<dbReference type="EMBL" id="CAFBNN010000010">
    <property type="protein sequence ID" value="CAB4945077.1"/>
    <property type="molecule type" value="Genomic_DNA"/>
</dbReference>
<keyword evidence="1" id="KW-0812">Transmembrane</keyword>
<dbReference type="Pfam" id="PF13413">
    <property type="entry name" value="HTH_25"/>
    <property type="match status" value="1"/>
</dbReference>
<sequence length="240" mass="24899">MEEKSALKLALEASGMSIEKISEKTNIRIAVIEDLLLNSVEVCGGIAYARGHIRSIAKVIKADADLLVAAIESAQSGDKKLIIDQLAENNVADKKKERKKIRFGTLASISAAALTIGFVAQIAINNVSAVNESLIAPASDSSATQESQKVISNSAGVNLVLTGVSGNSWVGLSNANGDQIFNGQIYAGQSQTFSDPQLIKAVIGNAGAIKLEVNGSDFGLAGADGQVVRLDFGTNGLSQS</sequence>
<evidence type="ECO:0000259" key="2">
    <source>
        <dbReference type="Pfam" id="PF13464"/>
    </source>
</evidence>
<dbReference type="EMBL" id="CAESAC010000068">
    <property type="protein sequence ID" value="CAB4336355.1"/>
    <property type="molecule type" value="Genomic_DNA"/>
</dbReference>